<keyword evidence="8" id="KW-0472">Membrane</keyword>
<keyword evidence="2" id="KW-0645">Protease</keyword>
<dbReference type="InterPro" id="IPR012338">
    <property type="entry name" value="Beta-lactam/transpept-like"/>
</dbReference>
<evidence type="ECO:0000259" key="9">
    <source>
        <dbReference type="Pfam" id="PF00912"/>
    </source>
</evidence>
<name>A0A3M0Z3A8_9BACT</name>
<dbReference type="InterPro" id="IPR050396">
    <property type="entry name" value="Glycosyltr_51/Transpeptidase"/>
</dbReference>
<dbReference type="InterPro" id="IPR001264">
    <property type="entry name" value="Glyco_trans_51"/>
</dbReference>
<dbReference type="GO" id="GO:0008955">
    <property type="term" value="F:peptidoglycan glycosyltransferase activity"/>
    <property type="evidence" value="ECO:0007669"/>
    <property type="project" value="UniProtKB-EC"/>
</dbReference>
<accession>A0A3M0Z3A8</accession>
<keyword evidence="8" id="KW-0812">Transmembrane</keyword>
<keyword evidence="3" id="KW-0328">Glycosyltransferase</keyword>
<evidence type="ECO:0000256" key="2">
    <source>
        <dbReference type="ARBA" id="ARBA00022670"/>
    </source>
</evidence>
<dbReference type="Gene3D" id="3.40.710.10">
    <property type="entry name" value="DD-peptidase/beta-lactamase superfamily"/>
    <property type="match status" value="1"/>
</dbReference>
<dbReference type="Proteomes" id="UP000269410">
    <property type="component" value="Unassembled WGS sequence"/>
</dbReference>
<gene>
    <name evidence="10" type="ORF">D6810_00930</name>
</gene>
<dbReference type="EC" id="2.4.99.28" evidence="6"/>
<protein>
    <recommendedName>
        <fullName evidence="6">peptidoglycan glycosyltransferase</fullName>
        <ecNumber evidence="6">2.4.99.28</ecNumber>
    </recommendedName>
</protein>
<evidence type="ECO:0000256" key="1">
    <source>
        <dbReference type="ARBA" id="ARBA00022645"/>
    </source>
</evidence>
<keyword evidence="5" id="KW-0511">Multifunctional enzyme</keyword>
<evidence type="ECO:0000313" key="11">
    <source>
        <dbReference type="Proteomes" id="UP000269410"/>
    </source>
</evidence>
<feature type="transmembrane region" description="Helical" evidence="8">
    <location>
        <begin position="18"/>
        <end position="38"/>
    </location>
</feature>
<dbReference type="EMBL" id="RFKV01000031">
    <property type="protein sequence ID" value="RMD77445.1"/>
    <property type="molecule type" value="Genomic_DNA"/>
</dbReference>
<dbReference type="GO" id="GO:0004180">
    <property type="term" value="F:carboxypeptidase activity"/>
    <property type="evidence" value="ECO:0007669"/>
    <property type="project" value="UniProtKB-KW"/>
</dbReference>
<evidence type="ECO:0000313" key="10">
    <source>
        <dbReference type="EMBL" id="RMD77445.1"/>
    </source>
</evidence>
<keyword evidence="2" id="KW-0378">Hydrolase</keyword>
<comment type="catalytic activity">
    <reaction evidence="7">
        <text>[GlcNAc-(1-&gt;4)-Mur2Ac(oyl-L-Ala-gamma-D-Glu-L-Lys-D-Ala-D-Ala)](n)-di-trans,octa-cis-undecaprenyl diphosphate + beta-D-GlcNAc-(1-&gt;4)-Mur2Ac(oyl-L-Ala-gamma-D-Glu-L-Lys-D-Ala-D-Ala)-di-trans,octa-cis-undecaprenyl diphosphate = [GlcNAc-(1-&gt;4)-Mur2Ac(oyl-L-Ala-gamma-D-Glu-L-Lys-D-Ala-D-Ala)](n+1)-di-trans,octa-cis-undecaprenyl diphosphate + di-trans,octa-cis-undecaprenyl diphosphate + H(+)</text>
        <dbReference type="Rhea" id="RHEA:23708"/>
        <dbReference type="Rhea" id="RHEA-COMP:9602"/>
        <dbReference type="Rhea" id="RHEA-COMP:9603"/>
        <dbReference type="ChEBI" id="CHEBI:15378"/>
        <dbReference type="ChEBI" id="CHEBI:58405"/>
        <dbReference type="ChEBI" id="CHEBI:60033"/>
        <dbReference type="ChEBI" id="CHEBI:78435"/>
        <dbReference type="EC" id="2.4.99.28"/>
    </reaction>
</comment>
<dbReference type="InterPro" id="IPR036950">
    <property type="entry name" value="PBP_transglycosylase"/>
</dbReference>
<dbReference type="AlphaFoldDB" id="A0A3M0Z3A8"/>
<evidence type="ECO:0000256" key="6">
    <source>
        <dbReference type="ARBA" id="ARBA00044770"/>
    </source>
</evidence>
<dbReference type="Pfam" id="PF00912">
    <property type="entry name" value="Transgly"/>
    <property type="match status" value="1"/>
</dbReference>
<comment type="caution">
    <text evidence="10">The sequence shown here is derived from an EMBL/GenBank/DDBJ whole genome shotgun (WGS) entry which is preliminary data.</text>
</comment>
<evidence type="ECO:0000256" key="3">
    <source>
        <dbReference type="ARBA" id="ARBA00022676"/>
    </source>
</evidence>
<evidence type="ECO:0000256" key="4">
    <source>
        <dbReference type="ARBA" id="ARBA00022679"/>
    </source>
</evidence>
<dbReference type="SUPFAM" id="SSF56601">
    <property type="entry name" value="beta-lactamase/transpeptidase-like"/>
    <property type="match status" value="1"/>
</dbReference>
<dbReference type="InterPro" id="IPR023346">
    <property type="entry name" value="Lysozyme-like_dom_sf"/>
</dbReference>
<organism evidence="10 11">
    <name type="scientific">Candidatus Dojkabacteria bacterium</name>
    <dbReference type="NCBI Taxonomy" id="2099670"/>
    <lineage>
        <taxon>Bacteria</taxon>
        <taxon>Candidatus Dojkabacteria</taxon>
    </lineage>
</organism>
<feature type="domain" description="Glycosyl transferase family 51" evidence="9">
    <location>
        <begin position="93"/>
        <end position="266"/>
    </location>
</feature>
<evidence type="ECO:0000256" key="7">
    <source>
        <dbReference type="ARBA" id="ARBA00049902"/>
    </source>
</evidence>
<feature type="transmembrane region" description="Helical" evidence="8">
    <location>
        <begin position="45"/>
        <end position="66"/>
    </location>
</feature>
<keyword evidence="1" id="KW-0121">Carboxypeptidase</keyword>
<dbReference type="GO" id="GO:0006508">
    <property type="term" value="P:proteolysis"/>
    <property type="evidence" value="ECO:0007669"/>
    <property type="project" value="UniProtKB-KW"/>
</dbReference>
<evidence type="ECO:0000256" key="8">
    <source>
        <dbReference type="SAM" id="Phobius"/>
    </source>
</evidence>
<reference evidence="10 11" key="1">
    <citation type="submission" date="2018-10" db="EMBL/GenBank/DDBJ databases">
        <title>Thermophilic Lithotrophy and Phototrophy in an Intertidal, Iron-rich, Geothermal Spring.</title>
        <authorList>
            <person name="Ward L.M."/>
            <person name="Idei A."/>
            <person name="Nakagawa M."/>
            <person name="Ueno Y."/>
            <person name="Fischer W."/>
            <person name="Mcglynn S.E."/>
        </authorList>
    </citation>
    <scope>NUCLEOTIDE SEQUENCE [LARGE SCALE GENOMIC DNA]</scope>
    <source>
        <strain evidence="10">J137</strain>
    </source>
</reference>
<dbReference type="PANTHER" id="PTHR32282:SF33">
    <property type="entry name" value="PEPTIDOGLYCAN GLYCOSYLTRANSFERASE"/>
    <property type="match status" value="1"/>
</dbReference>
<dbReference type="PANTHER" id="PTHR32282">
    <property type="entry name" value="BINDING PROTEIN TRANSPEPTIDASE, PUTATIVE-RELATED"/>
    <property type="match status" value="1"/>
</dbReference>
<keyword evidence="8" id="KW-1133">Transmembrane helix</keyword>
<sequence>MTVIYKIPKYLLKVFAGFYHFFKLFLNLSKSLVSTFLVSYPKLRLVFLFFKMLLLLLLLLMFYLMVKYFEFNPNLEFKNTSSKIYDRNKILLSEISENNSVKRTPIKIQQVPSFCLDAITSAEDKSFWYNIGVDIKGLGRLFLTFLTGRNFGGGSTISQQLIKNSNDRVLKRDPSDKLTEIIQSIKLNSVLSKEEILELYLNNIYFGNLNYGLESAALDYFDKTTSELNELECAYLMGIPQSPGIYNPYANPELGKKRMQRVLKEMLEDGKVSEEQFNTLISQDLHFRLKKAEVRAPHFVDFVKNYLISKDRGNVFNDKKIYTKYNYELHRKVLEVLDKYFKKQLSINNASVIILNSQGEIETMIGSRNYFDNQINGKFNAVFGLRQPSLLYLTIIEKFVNDQKVDVTKKFNNREFEYLRSISIDGRLVQTVGIAKKKEQNSTDPMSLSEALTKHEPIPVTHFLKSGAFNKFMDWIFTKEIDKNVSKRCDVYLLFEGCEMSLFDLSKIFFFILSEKDIDEGVMIFGSNSYEISLQQIKVYSVDINSKDTFSIASNKKYLVCVWSGNTDGSTFNKSNVNYAHEISEEILKVL</sequence>
<dbReference type="SUPFAM" id="SSF53955">
    <property type="entry name" value="Lysozyme-like"/>
    <property type="match status" value="1"/>
</dbReference>
<dbReference type="Gene3D" id="1.10.3810.10">
    <property type="entry name" value="Biosynthetic peptidoglycan transglycosylase-like"/>
    <property type="match status" value="1"/>
</dbReference>
<evidence type="ECO:0000256" key="5">
    <source>
        <dbReference type="ARBA" id="ARBA00023268"/>
    </source>
</evidence>
<keyword evidence="4" id="KW-0808">Transferase</keyword>
<proteinExistence type="predicted"/>